<evidence type="ECO:0000256" key="1">
    <source>
        <dbReference type="SAM" id="MobiDB-lite"/>
    </source>
</evidence>
<dbReference type="RefSeq" id="XP_022499286.1">
    <property type="nucleotide sequence ID" value="XM_022644819.1"/>
</dbReference>
<feature type="region of interest" description="Disordered" evidence="1">
    <location>
        <begin position="1"/>
        <end position="48"/>
    </location>
</feature>
<feature type="compositionally biased region" description="Acidic residues" evidence="1">
    <location>
        <begin position="138"/>
        <end position="174"/>
    </location>
</feature>
<dbReference type="EMBL" id="LVCJ01000041">
    <property type="protein sequence ID" value="OAL34274.1"/>
    <property type="molecule type" value="Genomic_DNA"/>
</dbReference>
<dbReference type="GeneID" id="34589944"/>
<evidence type="ECO:0000313" key="2">
    <source>
        <dbReference type="EMBL" id="OAL34274.1"/>
    </source>
</evidence>
<dbReference type="Proteomes" id="UP000185904">
    <property type="component" value="Unassembled WGS sequence"/>
</dbReference>
<proteinExistence type="predicted"/>
<feature type="compositionally biased region" description="Basic and acidic residues" evidence="1">
    <location>
        <begin position="244"/>
        <end position="264"/>
    </location>
</feature>
<comment type="caution">
    <text evidence="2">The sequence shown here is derived from an EMBL/GenBank/DDBJ whole genome shotgun (WGS) entry which is preliminary data.</text>
</comment>
<feature type="compositionally biased region" description="Basic and acidic residues" evidence="1">
    <location>
        <begin position="1"/>
        <end position="23"/>
    </location>
</feature>
<name>A0A178CYL9_9EURO</name>
<gene>
    <name evidence="2" type="ORF">AYO20_06530</name>
</gene>
<feature type="compositionally biased region" description="Basic and acidic residues" evidence="1">
    <location>
        <begin position="178"/>
        <end position="228"/>
    </location>
</feature>
<sequence>MDTESHHDGGHHDDGQHQDDSQHQGDAGDQGYDDSGNYGNEEEVDYRQTIKIQIDTHIDEYERVMGDSSLSEEDQQNSLRRILRALKRHAKELRDMDPDDPEVKNSYKLFKYAHTGRYVPHEGEDVHSHVPYKHDLMGEESEDNSDSDSDSDAGSEAGVEDEYQEEQGDWDQEGGDPSQEHGGHGGCGEHDGGEWGHDGQGGEDHGEWGHGGHGGDQDEWGHDGHGEDQGEGEGEWGHGGYGEHGGEEGGEEHDVPHHEHYPDH</sequence>
<dbReference type="OrthoDB" id="4160608at2759"/>
<keyword evidence="3" id="KW-1185">Reference proteome</keyword>
<protein>
    <submittedName>
        <fullName evidence="2">Uncharacterized protein</fullName>
    </submittedName>
</protein>
<dbReference type="AlphaFoldDB" id="A0A178CYL9"/>
<evidence type="ECO:0000313" key="3">
    <source>
        <dbReference type="Proteomes" id="UP000185904"/>
    </source>
</evidence>
<accession>A0A178CYL9</accession>
<feature type="region of interest" description="Disordered" evidence="1">
    <location>
        <begin position="137"/>
        <end position="264"/>
    </location>
</feature>
<organism evidence="2 3">
    <name type="scientific">Fonsecaea nubica</name>
    <dbReference type="NCBI Taxonomy" id="856822"/>
    <lineage>
        <taxon>Eukaryota</taxon>
        <taxon>Fungi</taxon>
        <taxon>Dikarya</taxon>
        <taxon>Ascomycota</taxon>
        <taxon>Pezizomycotina</taxon>
        <taxon>Eurotiomycetes</taxon>
        <taxon>Chaetothyriomycetidae</taxon>
        <taxon>Chaetothyriales</taxon>
        <taxon>Herpotrichiellaceae</taxon>
        <taxon>Fonsecaea</taxon>
    </lineage>
</organism>
<reference evidence="2 3" key="1">
    <citation type="submission" date="2016-03" db="EMBL/GenBank/DDBJ databases">
        <title>The draft genome sequence of Fonsecaea nubica causative agent of cutaneous subcutaneous infection in human host.</title>
        <authorList>
            <person name="Costa F."/>
            <person name="Sybren D.H."/>
            <person name="Raittz R.T."/>
            <person name="Weiss V.A."/>
            <person name="Leao A.C."/>
            <person name="Gomes R."/>
            <person name="De Souza E.M."/>
            <person name="Pedrosa F.O."/>
            <person name="Steffens M.B."/>
            <person name="Bombassaro A."/>
            <person name="Tadra-Sfeir M.Z."/>
            <person name="Moreno L.F."/>
            <person name="Najafzadeh M.J."/>
            <person name="Felipe M.S."/>
            <person name="Teixeira M."/>
            <person name="Sun J."/>
            <person name="Xi L."/>
            <person name="Castro M.A."/>
            <person name="Vicente V.A."/>
        </authorList>
    </citation>
    <scope>NUCLEOTIDE SEQUENCE [LARGE SCALE GENOMIC DNA]</scope>
    <source>
        <strain evidence="2 3">CBS 269.64</strain>
    </source>
</reference>